<organism evidence="3 4">
    <name type="scientific">Microbacterium lushaniae</name>
    <dbReference type="NCBI Taxonomy" id="2614639"/>
    <lineage>
        <taxon>Bacteria</taxon>
        <taxon>Bacillati</taxon>
        <taxon>Actinomycetota</taxon>
        <taxon>Actinomycetes</taxon>
        <taxon>Micrococcales</taxon>
        <taxon>Microbacteriaceae</taxon>
        <taxon>Microbacterium</taxon>
    </lineage>
</organism>
<sequence>MTLFDGISSRRVETPRLSVTVLERDGDDPSTPADRTVAFVHGTVGSSLFWQEILQDLPRDLRVLAVDLRGYGGTENAPVDATRGVRDFSDDLAATLETLGIHTAHLVGWSLGAAVILQYALEHPVLSLTLEAPISPYGFGGTRRDGTRLTSDDAGTGGGMANPDFVRRLAAGDSGEEAETSPRNMFRAGFVSSAYTTEHEDVWVAAMLATSTAGGNYPGDSVRTDAWPGYAAGTTGVLNALSPKYFDVSGIVDLADKPPLLWVHGAVDAIVSDASVYEPNDLGRLGILPDWPGPEVAPPQPMVSQTRDVLAAYADAGGDVMEIDLPGVGHSPHLEAPAQFRHALLTRIGYVGVPADPAPSTEAIILRSAD</sequence>
<dbReference type="RefSeq" id="WP_150926027.1">
    <property type="nucleotide sequence ID" value="NZ_CP044232.1"/>
</dbReference>
<dbReference type="Proteomes" id="UP000325516">
    <property type="component" value="Chromosome"/>
</dbReference>
<dbReference type="EMBL" id="CP044232">
    <property type="protein sequence ID" value="QEW04155.1"/>
    <property type="molecule type" value="Genomic_DNA"/>
</dbReference>
<dbReference type="GO" id="GO:0016020">
    <property type="term" value="C:membrane"/>
    <property type="evidence" value="ECO:0007669"/>
    <property type="project" value="TreeGrafter"/>
</dbReference>
<reference evidence="4" key="1">
    <citation type="submission" date="2019-09" db="EMBL/GenBank/DDBJ databases">
        <title>Mumia zhuanghuii sp. nov. isolated from the intestinal contents of plateau pika (Ochotona curzoniae) in the Qinghai-Tibet plateau of China.</title>
        <authorList>
            <person name="Tian Z."/>
        </authorList>
    </citation>
    <scope>NUCLEOTIDE SEQUENCE [LARGE SCALE GENOMIC DNA]</scope>
    <source>
        <strain evidence="4">L-031</strain>
    </source>
</reference>
<evidence type="ECO:0000313" key="4">
    <source>
        <dbReference type="Proteomes" id="UP000325516"/>
    </source>
</evidence>
<dbReference type="Pfam" id="PF00561">
    <property type="entry name" value="Abhydrolase_1"/>
    <property type="match status" value="1"/>
</dbReference>
<evidence type="ECO:0000256" key="1">
    <source>
        <dbReference type="ARBA" id="ARBA00022801"/>
    </source>
</evidence>
<evidence type="ECO:0000259" key="2">
    <source>
        <dbReference type="Pfam" id="PF00561"/>
    </source>
</evidence>
<dbReference type="InterPro" id="IPR000073">
    <property type="entry name" value="AB_hydrolase_1"/>
</dbReference>
<dbReference type="InterPro" id="IPR029058">
    <property type="entry name" value="AB_hydrolase_fold"/>
</dbReference>
<dbReference type="SUPFAM" id="SSF53474">
    <property type="entry name" value="alpha/beta-Hydrolases"/>
    <property type="match status" value="1"/>
</dbReference>
<name>A0A5J6L6U1_9MICO</name>
<keyword evidence="1 3" id="KW-0378">Hydrolase</keyword>
<feature type="domain" description="AB hydrolase-1" evidence="2">
    <location>
        <begin position="37"/>
        <end position="193"/>
    </location>
</feature>
<dbReference type="GO" id="GO:0016787">
    <property type="term" value="F:hydrolase activity"/>
    <property type="evidence" value="ECO:0007669"/>
    <property type="project" value="UniProtKB-KW"/>
</dbReference>
<dbReference type="KEGG" id="mlz:F6J85_14370"/>
<gene>
    <name evidence="3" type="ORF">F6J85_14370</name>
</gene>
<dbReference type="Gene3D" id="3.40.50.1820">
    <property type="entry name" value="alpha/beta hydrolase"/>
    <property type="match status" value="1"/>
</dbReference>
<dbReference type="AlphaFoldDB" id="A0A5J6L6U1"/>
<dbReference type="PANTHER" id="PTHR43798">
    <property type="entry name" value="MONOACYLGLYCEROL LIPASE"/>
    <property type="match status" value="1"/>
</dbReference>
<protein>
    <submittedName>
        <fullName evidence="3">Alpha/beta hydrolase</fullName>
    </submittedName>
</protein>
<keyword evidence="4" id="KW-1185">Reference proteome</keyword>
<dbReference type="InterPro" id="IPR050266">
    <property type="entry name" value="AB_hydrolase_sf"/>
</dbReference>
<proteinExistence type="predicted"/>
<dbReference type="PANTHER" id="PTHR43798:SF31">
    <property type="entry name" value="AB HYDROLASE SUPERFAMILY PROTEIN YCLE"/>
    <property type="match status" value="1"/>
</dbReference>
<evidence type="ECO:0000313" key="3">
    <source>
        <dbReference type="EMBL" id="QEW04155.1"/>
    </source>
</evidence>
<accession>A0A5J6L6U1</accession>